<dbReference type="Pfam" id="PF02133">
    <property type="entry name" value="Transp_cyt_pur"/>
    <property type="match status" value="1"/>
</dbReference>
<organism evidence="9 10">
    <name type="scientific">Lactiplantibacillus plantarum subsp. plantarum</name>
    <dbReference type="NCBI Taxonomy" id="337330"/>
    <lineage>
        <taxon>Bacteria</taxon>
        <taxon>Bacillati</taxon>
        <taxon>Bacillota</taxon>
        <taxon>Bacilli</taxon>
        <taxon>Lactobacillales</taxon>
        <taxon>Lactobacillaceae</taxon>
        <taxon>Lactiplantibacillus</taxon>
    </lineage>
</organism>
<name>A0A2S3U4B5_LACPN</name>
<proteinExistence type="inferred from homology"/>
<feature type="transmembrane region" description="Helical" evidence="8">
    <location>
        <begin position="368"/>
        <end position="386"/>
    </location>
</feature>
<evidence type="ECO:0000256" key="7">
    <source>
        <dbReference type="PIRNR" id="PIRNR002744"/>
    </source>
</evidence>
<feature type="transmembrane region" description="Helical" evidence="8">
    <location>
        <begin position="180"/>
        <end position="200"/>
    </location>
</feature>
<dbReference type="PANTHER" id="PTHR30569">
    <property type="entry name" value="CYTOSINE TRANSPORTER CODB"/>
    <property type="match status" value="1"/>
</dbReference>
<dbReference type="PIRSF" id="PIRSF002744">
    <property type="entry name" value="Pur-cyt_permease"/>
    <property type="match status" value="1"/>
</dbReference>
<feature type="transmembrane region" description="Helical" evidence="8">
    <location>
        <begin position="115"/>
        <end position="135"/>
    </location>
</feature>
<dbReference type="PANTHER" id="PTHR30569:SF0">
    <property type="entry name" value="CYTOSINE PERMEASE"/>
    <property type="match status" value="1"/>
</dbReference>
<dbReference type="InterPro" id="IPR030191">
    <property type="entry name" value="CodB"/>
</dbReference>
<gene>
    <name evidence="9" type="ORF">S101258_02119</name>
</gene>
<evidence type="ECO:0000256" key="1">
    <source>
        <dbReference type="ARBA" id="ARBA00004141"/>
    </source>
</evidence>
<evidence type="ECO:0000256" key="2">
    <source>
        <dbReference type="ARBA" id="ARBA00008974"/>
    </source>
</evidence>
<dbReference type="GO" id="GO:0005886">
    <property type="term" value="C:plasma membrane"/>
    <property type="evidence" value="ECO:0007669"/>
    <property type="project" value="TreeGrafter"/>
</dbReference>
<comment type="caution">
    <text evidence="9">The sequence shown here is derived from an EMBL/GenBank/DDBJ whole genome shotgun (WGS) entry which is preliminary data.</text>
</comment>
<protein>
    <submittedName>
        <fullName evidence="9">Nicotinamide riboside transporter</fullName>
    </submittedName>
</protein>
<dbReference type="Gene3D" id="1.10.4160.10">
    <property type="entry name" value="Hydantoin permease"/>
    <property type="match status" value="1"/>
</dbReference>
<dbReference type="InterPro" id="IPR001248">
    <property type="entry name" value="Pur-cyt_permease"/>
</dbReference>
<dbReference type="AlphaFoldDB" id="A0A2S3U4B5"/>
<feature type="transmembrane region" description="Helical" evidence="8">
    <location>
        <begin position="254"/>
        <end position="277"/>
    </location>
</feature>
<feature type="transmembrane region" description="Helical" evidence="8">
    <location>
        <begin position="72"/>
        <end position="95"/>
    </location>
</feature>
<keyword evidence="4 8" id="KW-0812">Transmembrane</keyword>
<comment type="similarity">
    <text evidence="2 7">Belongs to the purine-cytosine permease (2.A.39) family.</text>
</comment>
<evidence type="ECO:0000313" key="9">
    <source>
        <dbReference type="EMBL" id="POD83120.1"/>
    </source>
</evidence>
<keyword evidence="6 7" id="KW-0472">Membrane</keyword>
<dbReference type="Proteomes" id="UP000236990">
    <property type="component" value="Unassembled WGS sequence"/>
</dbReference>
<sequence>MENIVERVNDVQQESKYQIEVVAPKQRHMSNWDMFATWIGANANNGTWYVGGVLAACGLLTALKVIVASSTLSYLCLSLVGFMGYKTGAATMSLIRGSFGVRGSYVPSFVNLTQYIGWTAVNTFIAATSVSYLLHDLVGWPVYGKPGGAKGLIPGIIVMSVLHLLSVSVGQRSVQMIERLGIILVILFVLWETVVVFQTVSVHDLLTWQAPTHLHMTAGAGMDTLAAFNLSWVTAGADFTRFTRKKSGATGMPFLGAFTGLFWFAFIGLAATISIAITSGTYDPNNSDPSTIASRLGLGVLALLVIVLTSMTANAVNLLAAGSALSNIFPRIRLRPALWAVTIIATLVTLIPLIMGSFLAAFTAFLDYIGMVLGPMISVMLVDYYWRHRQHYDINELASSKGQYWYHHGVNWIALLCWVLGVAIFLLLKHIAWIATVTGATFIDMALIGVIYVALMRIFYPLPAKRV</sequence>
<comment type="subcellular location">
    <subcellularLocation>
        <location evidence="1">Membrane</location>
        <topology evidence="1">Multi-pass membrane protein</topology>
    </subcellularLocation>
</comment>
<accession>A0A2S3U4B5</accession>
<feature type="transmembrane region" description="Helical" evidence="8">
    <location>
        <begin position="433"/>
        <end position="455"/>
    </location>
</feature>
<evidence type="ECO:0000256" key="5">
    <source>
        <dbReference type="ARBA" id="ARBA00022989"/>
    </source>
</evidence>
<evidence type="ECO:0000256" key="3">
    <source>
        <dbReference type="ARBA" id="ARBA00022448"/>
    </source>
</evidence>
<evidence type="ECO:0000256" key="8">
    <source>
        <dbReference type="SAM" id="Phobius"/>
    </source>
</evidence>
<feature type="transmembrane region" description="Helical" evidence="8">
    <location>
        <begin position="147"/>
        <end position="168"/>
    </location>
</feature>
<feature type="transmembrane region" description="Helical" evidence="8">
    <location>
        <begin position="212"/>
        <end position="233"/>
    </location>
</feature>
<evidence type="ECO:0000256" key="6">
    <source>
        <dbReference type="ARBA" id="ARBA00023136"/>
    </source>
</evidence>
<dbReference type="InterPro" id="IPR026030">
    <property type="entry name" value="Pur-cyt_permease_Fcy2/21/22"/>
</dbReference>
<feature type="transmembrane region" description="Helical" evidence="8">
    <location>
        <begin position="48"/>
        <end position="66"/>
    </location>
</feature>
<evidence type="ECO:0000256" key="4">
    <source>
        <dbReference type="ARBA" id="ARBA00022692"/>
    </source>
</evidence>
<reference evidence="9 10" key="1">
    <citation type="submission" date="2017-06" db="EMBL/GenBank/DDBJ databases">
        <title>Genome sequence of Lactobacillus plantarum subsp. plantarum strain SRCM101258.</title>
        <authorList>
            <person name="Cho S.H."/>
        </authorList>
    </citation>
    <scope>NUCLEOTIDE SEQUENCE [LARGE SCALE GENOMIC DNA]</scope>
    <source>
        <strain evidence="9 10">SRCM101258</strain>
    </source>
</reference>
<dbReference type="EMBL" id="NKCZ01000112">
    <property type="protein sequence ID" value="POD83120.1"/>
    <property type="molecule type" value="Genomic_DNA"/>
</dbReference>
<feature type="transmembrane region" description="Helical" evidence="8">
    <location>
        <begin position="337"/>
        <end position="362"/>
    </location>
</feature>
<keyword evidence="5 8" id="KW-1133">Transmembrane helix</keyword>
<dbReference type="GO" id="GO:0015209">
    <property type="term" value="F:cytosine transmembrane transporter activity"/>
    <property type="evidence" value="ECO:0007669"/>
    <property type="project" value="InterPro"/>
</dbReference>
<feature type="transmembrane region" description="Helical" evidence="8">
    <location>
        <begin position="297"/>
        <end position="325"/>
    </location>
</feature>
<dbReference type="CDD" id="cd11484">
    <property type="entry name" value="SLC-NCS1sbd_CobB-like"/>
    <property type="match status" value="1"/>
</dbReference>
<keyword evidence="3 7" id="KW-0813">Transport</keyword>
<evidence type="ECO:0000313" key="10">
    <source>
        <dbReference type="Proteomes" id="UP000236990"/>
    </source>
</evidence>
<feature type="transmembrane region" description="Helical" evidence="8">
    <location>
        <begin position="406"/>
        <end position="427"/>
    </location>
</feature>